<dbReference type="Gene3D" id="3.40.50.300">
    <property type="entry name" value="P-loop containing nucleotide triphosphate hydrolases"/>
    <property type="match status" value="1"/>
</dbReference>
<evidence type="ECO:0000259" key="1">
    <source>
        <dbReference type="Pfam" id="PF13173"/>
    </source>
</evidence>
<evidence type="ECO:0000313" key="2">
    <source>
        <dbReference type="EMBL" id="SCD21754.1"/>
    </source>
</evidence>
<keyword evidence="3" id="KW-1185">Reference proteome</keyword>
<dbReference type="Pfam" id="PF13173">
    <property type="entry name" value="AAA_14"/>
    <property type="match status" value="1"/>
</dbReference>
<feature type="domain" description="AAA" evidence="1">
    <location>
        <begin position="19"/>
        <end position="103"/>
    </location>
</feature>
<dbReference type="EMBL" id="LT605205">
    <property type="protein sequence ID" value="SCD21754.1"/>
    <property type="molecule type" value="Genomic_DNA"/>
</dbReference>
<name>A0A1R3TDQ8_9BACT</name>
<protein>
    <recommendedName>
        <fullName evidence="1">AAA domain-containing protein</fullName>
    </recommendedName>
</protein>
<dbReference type="InterPro" id="IPR027417">
    <property type="entry name" value="P-loop_NTPase"/>
</dbReference>
<evidence type="ECO:0000313" key="3">
    <source>
        <dbReference type="Proteomes" id="UP000187464"/>
    </source>
</evidence>
<dbReference type="SUPFAM" id="SSF52540">
    <property type="entry name" value="P-loop containing nucleoside triphosphate hydrolases"/>
    <property type="match status" value="1"/>
</dbReference>
<organism evidence="2 3">
    <name type="scientific">Proteiniphilum saccharofermentans</name>
    <dbReference type="NCBI Taxonomy" id="1642647"/>
    <lineage>
        <taxon>Bacteria</taxon>
        <taxon>Pseudomonadati</taxon>
        <taxon>Bacteroidota</taxon>
        <taxon>Bacteroidia</taxon>
        <taxon>Bacteroidales</taxon>
        <taxon>Dysgonomonadaceae</taxon>
        <taxon>Proteiniphilum</taxon>
    </lineage>
</organism>
<accession>A0A1R3TDQ8</accession>
<gene>
    <name evidence="2" type="ORF">PSM36_2965</name>
</gene>
<dbReference type="STRING" id="1642647.PSM36_2965"/>
<dbReference type="Proteomes" id="UP000187464">
    <property type="component" value="Chromosome I"/>
</dbReference>
<proteinExistence type="predicted"/>
<dbReference type="InterPro" id="IPR041682">
    <property type="entry name" value="AAA_14"/>
</dbReference>
<sequence>MFYRNIYQRLKEWASNPHRKPLILRGARQVGKTTVVEEFSREFDNYIHLNLERPGDARLFTESDTVSEIMQVVSFRQNISIEKGRILLFIDEIQTEPKAVALLR</sequence>
<dbReference type="AlphaFoldDB" id="A0A1R3TDQ8"/>
<dbReference type="KEGG" id="psac:PSM36_2965"/>
<reference evidence="3" key="1">
    <citation type="submission" date="2016-08" db="EMBL/GenBank/DDBJ databases">
        <authorList>
            <person name="Wibberg D."/>
        </authorList>
    </citation>
    <scope>NUCLEOTIDE SEQUENCE [LARGE SCALE GENOMIC DNA]</scope>
</reference>
<dbReference type="RefSeq" id="WP_076931539.1">
    <property type="nucleotide sequence ID" value="NZ_DAMBAO010000001.1"/>
</dbReference>